<name>A0AAV3SRJ8_9EURY</name>
<evidence type="ECO:0000313" key="2">
    <source>
        <dbReference type="Proteomes" id="UP001501425"/>
    </source>
</evidence>
<organism evidence="1 2">
    <name type="scientific">Halorubrum ejinorense</name>
    <dbReference type="NCBI Taxonomy" id="425309"/>
    <lineage>
        <taxon>Archaea</taxon>
        <taxon>Methanobacteriati</taxon>
        <taxon>Methanobacteriota</taxon>
        <taxon>Stenosarchaea group</taxon>
        <taxon>Halobacteria</taxon>
        <taxon>Halobacteriales</taxon>
        <taxon>Haloferacaceae</taxon>
        <taxon>Halorubrum</taxon>
    </lineage>
</organism>
<accession>A0AAV3SRJ8</accession>
<dbReference type="EMBL" id="BAAADQ010000004">
    <property type="protein sequence ID" value="GAA0538428.1"/>
    <property type="molecule type" value="Genomic_DNA"/>
</dbReference>
<proteinExistence type="predicted"/>
<comment type="caution">
    <text evidence="1">The sequence shown here is derived from an EMBL/GenBank/DDBJ whole genome shotgun (WGS) entry which is preliminary data.</text>
</comment>
<dbReference type="Proteomes" id="UP001501425">
    <property type="component" value="Unassembled WGS sequence"/>
</dbReference>
<protein>
    <submittedName>
        <fullName evidence="1">Uncharacterized protein</fullName>
    </submittedName>
</protein>
<gene>
    <name evidence="1" type="ORF">GCM10008994_11990</name>
</gene>
<dbReference type="AlphaFoldDB" id="A0AAV3SRJ8"/>
<reference evidence="1" key="1">
    <citation type="journal article" date="2014" name="Int. J. Syst. Evol. Microbiol.">
        <title>Complete genome sequence of Corynebacterium casei LMG S-19264T (=DSM 44701T), isolated from a smear-ripened cheese.</title>
        <authorList>
            <consortium name="US DOE Joint Genome Institute (JGI-PGF)"/>
            <person name="Walter F."/>
            <person name="Albersmeier A."/>
            <person name="Kalinowski J."/>
            <person name="Ruckert C."/>
        </authorList>
    </citation>
    <scope>NUCLEOTIDE SEQUENCE</scope>
    <source>
        <strain evidence="1">JCM 14265</strain>
    </source>
</reference>
<evidence type="ECO:0000313" key="1">
    <source>
        <dbReference type="EMBL" id="GAA0538428.1"/>
    </source>
</evidence>
<sequence length="75" mass="8110">MKERNSERLRHSGAAAADRLRLRLAVAAPLRLAIATSKRHAEPVGRGPHLAVEAGLADPFFHLPLATAGVRIEVR</sequence>
<reference evidence="1" key="2">
    <citation type="submission" date="2023-12" db="EMBL/GenBank/DDBJ databases">
        <authorList>
            <person name="Sun Q."/>
            <person name="Inoue M."/>
        </authorList>
    </citation>
    <scope>NUCLEOTIDE SEQUENCE</scope>
    <source>
        <strain evidence="1">JCM 14265</strain>
    </source>
</reference>